<name>A0ACA9SE02_9GLOM</name>
<keyword evidence="2" id="KW-1185">Reference proteome</keyword>
<proteinExistence type="predicted"/>
<feature type="non-terminal residue" evidence="1">
    <location>
        <position position="1"/>
    </location>
</feature>
<organism evidence="1 2">
    <name type="scientific">Racocetra persica</name>
    <dbReference type="NCBI Taxonomy" id="160502"/>
    <lineage>
        <taxon>Eukaryota</taxon>
        <taxon>Fungi</taxon>
        <taxon>Fungi incertae sedis</taxon>
        <taxon>Mucoromycota</taxon>
        <taxon>Glomeromycotina</taxon>
        <taxon>Glomeromycetes</taxon>
        <taxon>Diversisporales</taxon>
        <taxon>Gigasporaceae</taxon>
        <taxon>Racocetra</taxon>
    </lineage>
</organism>
<dbReference type="Proteomes" id="UP000789920">
    <property type="component" value="Unassembled WGS sequence"/>
</dbReference>
<comment type="caution">
    <text evidence="1">The sequence shown here is derived from an EMBL/GenBank/DDBJ whole genome shotgun (WGS) entry which is preliminary data.</text>
</comment>
<evidence type="ECO:0000313" key="2">
    <source>
        <dbReference type="Proteomes" id="UP000789920"/>
    </source>
</evidence>
<sequence>EQKFLQRQENVTNPASRVSRSRWQETPFNYCNRALKSTSTNEASTSNNEASTIYSNEEFMEPIDININAMCDISVLAVNRIKDTYKI</sequence>
<feature type="non-terminal residue" evidence="1">
    <location>
        <position position="87"/>
    </location>
</feature>
<gene>
    <name evidence="1" type="ORF">RPERSI_LOCUS30049</name>
</gene>
<reference evidence="1" key="1">
    <citation type="submission" date="2021-06" db="EMBL/GenBank/DDBJ databases">
        <authorList>
            <person name="Kallberg Y."/>
            <person name="Tangrot J."/>
            <person name="Rosling A."/>
        </authorList>
    </citation>
    <scope>NUCLEOTIDE SEQUENCE</scope>
    <source>
        <strain evidence="1">MA461A</strain>
    </source>
</reference>
<dbReference type="EMBL" id="CAJVQC010115644">
    <property type="protein sequence ID" value="CAG8836759.1"/>
    <property type="molecule type" value="Genomic_DNA"/>
</dbReference>
<protein>
    <submittedName>
        <fullName evidence="1">21288_t:CDS:1</fullName>
    </submittedName>
</protein>
<evidence type="ECO:0000313" key="1">
    <source>
        <dbReference type="EMBL" id="CAG8836759.1"/>
    </source>
</evidence>
<accession>A0ACA9SE02</accession>